<name>A0A2C9XRW9_9ENTE</name>
<evidence type="ECO:0000313" key="3">
    <source>
        <dbReference type="Proteomes" id="UP000194933"/>
    </source>
</evidence>
<dbReference type="Proteomes" id="UP000194933">
    <property type="component" value="Unassembled WGS sequence"/>
</dbReference>
<evidence type="ECO:0000313" key="2">
    <source>
        <dbReference type="EMBL" id="OTP12156.1"/>
    </source>
</evidence>
<dbReference type="Pfam" id="PF14493">
    <property type="entry name" value="HTH_40"/>
    <property type="match status" value="1"/>
</dbReference>
<dbReference type="STRING" id="1987383.A5844_000372"/>
<organism evidence="2 3">
    <name type="scientific">Candidatus Enterococcus wittei</name>
    <dbReference type="NCBI Taxonomy" id="1987383"/>
    <lineage>
        <taxon>Bacteria</taxon>
        <taxon>Bacillati</taxon>
        <taxon>Bacillota</taxon>
        <taxon>Bacilli</taxon>
        <taxon>Lactobacillales</taxon>
        <taxon>Enterococcaceae</taxon>
        <taxon>Enterococcus</taxon>
    </lineage>
</organism>
<dbReference type="AlphaFoldDB" id="A0A2C9XRW9"/>
<evidence type="ECO:0000259" key="1">
    <source>
        <dbReference type="Pfam" id="PF14493"/>
    </source>
</evidence>
<proteinExistence type="predicted"/>
<reference evidence="2 3" key="1">
    <citation type="submission" date="2017-05" db="EMBL/GenBank/DDBJ databases">
        <title>The Genome Sequence of Enterococcus sp. 10A9_DIV0425.</title>
        <authorList>
            <consortium name="The Broad Institute Genomics Platform"/>
            <consortium name="The Broad Institute Genomic Center for Infectious Diseases"/>
            <person name="Earl A."/>
            <person name="Manson A."/>
            <person name="Schwartman J."/>
            <person name="Gilmore M."/>
            <person name="Abouelleil A."/>
            <person name="Cao P."/>
            <person name="Chapman S."/>
            <person name="Cusick C."/>
            <person name="Shea T."/>
            <person name="Young S."/>
            <person name="Neafsey D."/>
            <person name="Nusbaum C."/>
            <person name="Birren B."/>
        </authorList>
    </citation>
    <scope>NUCLEOTIDE SEQUENCE [LARGE SCALE GENOMIC DNA]</scope>
    <source>
        <strain evidence="2 3">10A9_DIV0425</strain>
    </source>
</reference>
<accession>A0A2C9XRW9</accession>
<sequence>MTEFILSLFSSRDKLRVSTLFHLLSGKRTSSVLLYGFFHGLLFIHGSFPTLKQSEFFTMIEEMTKENLLYVEGKDVKLTPLGKKQLEEQSVDLTGLQYDKYGRTDNECWRLIKFAVQVVSQLAADEQKYLPVETSPFYSYQIKRWLKEANYSRRELAEGLYQELTEIFLLMPRDKADFLANQFSGNSRIGLLDYQLIKTKDDTKLKFFQDQCVHLLLAAISKHKPFLLKLLIQPLLYQNHNQSMLVTRQMVQEGLSVEQIMARRRLKRGTINDHLIEWAIFFDDFPYEQIVSKKTRNILSHVSQPIITLNYRDVNIGDLDYGEFRLYQIEQLKGEITNELN</sequence>
<keyword evidence="3" id="KW-1185">Reference proteome</keyword>
<dbReference type="RefSeq" id="WP_086283418.1">
    <property type="nucleotide sequence ID" value="NZ_NGMO01000001.1"/>
</dbReference>
<dbReference type="EMBL" id="NGMO01000001">
    <property type="protein sequence ID" value="OTP12156.1"/>
    <property type="molecule type" value="Genomic_DNA"/>
</dbReference>
<dbReference type="InterPro" id="IPR029491">
    <property type="entry name" value="Helicase_HTH"/>
</dbReference>
<gene>
    <name evidence="2" type="ORF">A5844_000372</name>
</gene>
<feature type="domain" description="Helicase Helix-turn-helix" evidence="1">
    <location>
        <begin position="243"/>
        <end position="327"/>
    </location>
</feature>
<protein>
    <recommendedName>
        <fullName evidence="1">Helicase Helix-turn-helix domain-containing protein</fullName>
    </recommendedName>
</protein>
<comment type="caution">
    <text evidence="2">The sequence shown here is derived from an EMBL/GenBank/DDBJ whole genome shotgun (WGS) entry which is preliminary data.</text>
</comment>